<reference evidence="1 2" key="1">
    <citation type="journal article" date="2015" name="Genome Announc.">
        <title>Draft Genome Sequence of Cyanobacterium Hassallia byssoidea Strain VB512170, Isolated from Monuments in India.</title>
        <authorList>
            <person name="Singh D."/>
            <person name="Chandrababunaidu M.M."/>
            <person name="Panda A."/>
            <person name="Sen D."/>
            <person name="Bhattacharyya S."/>
            <person name="Adhikary S.P."/>
            <person name="Tripathy S."/>
        </authorList>
    </citation>
    <scope>NUCLEOTIDE SEQUENCE [LARGE SCALE GENOMIC DNA]</scope>
    <source>
        <strain evidence="1 2">VB512170</strain>
    </source>
</reference>
<sequence length="122" mass="12635">MGIGEAVRSVARLEAPAVIGHGALGMGHGAFFPLVHASRYNGGNLPSGSPVACGGKPSRSAGLTATRWLPLSPCPPLPPLPHSPLPTPHSPIKSMSAGSRFCYNAHKTRTLKFATSHDPKPI</sequence>
<dbReference type="AlphaFoldDB" id="A0A846H9K8"/>
<organism evidence="1 2">
    <name type="scientific">Hassallia byssoidea VB512170</name>
    <dbReference type="NCBI Taxonomy" id="1304833"/>
    <lineage>
        <taxon>Bacteria</taxon>
        <taxon>Bacillati</taxon>
        <taxon>Cyanobacteriota</taxon>
        <taxon>Cyanophyceae</taxon>
        <taxon>Nostocales</taxon>
        <taxon>Tolypothrichaceae</taxon>
        <taxon>Hassallia</taxon>
    </lineage>
</organism>
<dbReference type="RefSeq" id="WP_163518934.1">
    <property type="nucleotide sequence ID" value="NZ_JTCM02000033.1"/>
</dbReference>
<comment type="caution">
    <text evidence="1">The sequence shown here is derived from an EMBL/GenBank/DDBJ whole genome shotgun (WGS) entry which is preliminary data.</text>
</comment>
<accession>A0A846H9K8</accession>
<dbReference type="Proteomes" id="UP000031549">
    <property type="component" value="Unassembled WGS sequence"/>
</dbReference>
<evidence type="ECO:0000313" key="1">
    <source>
        <dbReference type="EMBL" id="NEU74015.1"/>
    </source>
</evidence>
<protein>
    <submittedName>
        <fullName evidence="1">Uncharacterized protein</fullName>
    </submittedName>
</protein>
<proteinExistence type="predicted"/>
<evidence type="ECO:0000313" key="2">
    <source>
        <dbReference type="Proteomes" id="UP000031549"/>
    </source>
</evidence>
<keyword evidence="2" id="KW-1185">Reference proteome</keyword>
<name>A0A846H9K8_9CYAN</name>
<gene>
    <name evidence="1" type="ORF">PI95_015985</name>
</gene>
<dbReference type="EMBL" id="JTCM02000033">
    <property type="protein sequence ID" value="NEU74015.1"/>
    <property type="molecule type" value="Genomic_DNA"/>
</dbReference>